<gene>
    <name evidence="1" type="ORF">EVAR_51270_1</name>
</gene>
<proteinExistence type="predicted"/>
<comment type="caution">
    <text evidence="1">The sequence shown here is derived from an EMBL/GenBank/DDBJ whole genome shotgun (WGS) entry which is preliminary data.</text>
</comment>
<evidence type="ECO:0000313" key="2">
    <source>
        <dbReference type="Proteomes" id="UP000299102"/>
    </source>
</evidence>
<dbReference type="AlphaFoldDB" id="A0A4C1Y6Z9"/>
<dbReference type="Proteomes" id="UP000299102">
    <property type="component" value="Unassembled WGS sequence"/>
</dbReference>
<reference evidence="1 2" key="1">
    <citation type="journal article" date="2019" name="Commun. Biol.">
        <title>The bagworm genome reveals a unique fibroin gene that provides high tensile strength.</title>
        <authorList>
            <person name="Kono N."/>
            <person name="Nakamura H."/>
            <person name="Ohtoshi R."/>
            <person name="Tomita M."/>
            <person name="Numata K."/>
            <person name="Arakawa K."/>
        </authorList>
    </citation>
    <scope>NUCLEOTIDE SEQUENCE [LARGE SCALE GENOMIC DNA]</scope>
</reference>
<sequence length="116" mass="12935">MLPGLFYAMKHYPDPSSAFDLKSGFVAVSDFELVFNFSPALFPTPVSLCIPVQASPAHPQPCSHPTDVRVRSVHTYDTFERAAFVLVYLAEGLCEQNEDGAVRPRDKQRRPARPRG</sequence>
<evidence type="ECO:0000313" key="1">
    <source>
        <dbReference type="EMBL" id="GBP72021.1"/>
    </source>
</evidence>
<organism evidence="1 2">
    <name type="scientific">Eumeta variegata</name>
    <name type="common">Bagworm moth</name>
    <name type="synonym">Eumeta japonica</name>
    <dbReference type="NCBI Taxonomy" id="151549"/>
    <lineage>
        <taxon>Eukaryota</taxon>
        <taxon>Metazoa</taxon>
        <taxon>Ecdysozoa</taxon>
        <taxon>Arthropoda</taxon>
        <taxon>Hexapoda</taxon>
        <taxon>Insecta</taxon>
        <taxon>Pterygota</taxon>
        <taxon>Neoptera</taxon>
        <taxon>Endopterygota</taxon>
        <taxon>Lepidoptera</taxon>
        <taxon>Glossata</taxon>
        <taxon>Ditrysia</taxon>
        <taxon>Tineoidea</taxon>
        <taxon>Psychidae</taxon>
        <taxon>Oiketicinae</taxon>
        <taxon>Eumeta</taxon>
    </lineage>
</organism>
<dbReference type="EMBL" id="BGZK01001130">
    <property type="protein sequence ID" value="GBP72021.1"/>
    <property type="molecule type" value="Genomic_DNA"/>
</dbReference>
<keyword evidence="2" id="KW-1185">Reference proteome</keyword>
<protein>
    <submittedName>
        <fullName evidence="1">Uncharacterized protein</fullName>
    </submittedName>
</protein>
<name>A0A4C1Y6Z9_EUMVA</name>
<accession>A0A4C1Y6Z9</accession>